<evidence type="ECO:0000256" key="8">
    <source>
        <dbReference type="ARBA" id="ARBA00023136"/>
    </source>
</evidence>
<comment type="subcellular location">
    <subcellularLocation>
        <location evidence="1">Membrane</location>
        <topology evidence="1">Multi-pass membrane protein</topology>
    </subcellularLocation>
</comment>
<keyword evidence="3" id="KW-0813">Transport</keyword>
<feature type="transmembrane region" description="Helical" evidence="10">
    <location>
        <begin position="550"/>
        <end position="568"/>
    </location>
</feature>
<evidence type="ECO:0000256" key="10">
    <source>
        <dbReference type="SAM" id="Phobius"/>
    </source>
</evidence>
<evidence type="ECO:0000256" key="9">
    <source>
        <dbReference type="SAM" id="MobiDB-lite"/>
    </source>
</evidence>
<dbReference type="PANTHER" id="PTHR19241">
    <property type="entry name" value="ATP-BINDING CASSETTE TRANSPORTER"/>
    <property type="match status" value="1"/>
</dbReference>
<dbReference type="InterPro" id="IPR034001">
    <property type="entry name" value="ABCG_PDR_1"/>
</dbReference>
<dbReference type="SMART" id="SM00382">
    <property type="entry name" value="AAA"/>
    <property type="match status" value="2"/>
</dbReference>
<dbReference type="GO" id="GO:0005524">
    <property type="term" value="F:ATP binding"/>
    <property type="evidence" value="ECO:0007669"/>
    <property type="project" value="UniProtKB-KW"/>
</dbReference>
<feature type="transmembrane region" description="Helical" evidence="10">
    <location>
        <begin position="1250"/>
        <end position="1268"/>
    </location>
</feature>
<feature type="transmembrane region" description="Helical" evidence="10">
    <location>
        <begin position="580"/>
        <end position="600"/>
    </location>
</feature>
<keyword evidence="4 10" id="KW-0812">Transmembrane</keyword>
<dbReference type="InterPro" id="IPR003439">
    <property type="entry name" value="ABC_transporter-like_ATP-bd"/>
</dbReference>
<dbReference type="FunFam" id="3.40.50.300:FF:000054">
    <property type="entry name" value="ABC multidrug transporter atrF"/>
    <property type="match status" value="1"/>
</dbReference>
<feature type="transmembrane region" description="Helical" evidence="10">
    <location>
        <begin position="1219"/>
        <end position="1238"/>
    </location>
</feature>
<dbReference type="OrthoDB" id="245989at2759"/>
<dbReference type="Pfam" id="PF01061">
    <property type="entry name" value="ABC2_membrane"/>
    <property type="match status" value="2"/>
</dbReference>
<dbReference type="CDD" id="cd03232">
    <property type="entry name" value="ABCG_PDR_domain2"/>
    <property type="match status" value="1"/>
</dbReference>
<dbReference type="Pfam" id="PF06422">
    <property type="entry name" value="PDR_CDR"/>
    <property type="match status" value="1"/>
</dbReference>
<dbReference type="PROSITE" id="PS50893">
    <property type="entry name" value="ABC_TRANSPORTER_2"/>
    <property type="match status" value="2"/>
</dbReference>
<feature type="transmembrane region" description="Helical" evidence="10">
    <location>
        <begin position="1177"/>
        <end position="1207"/>
    </location>
</feature>
<feature type="transmembrane region" description="Helical" evidence="10">
    <location>
        <begin position="1135"/>
        <end position="1156"/>
    </location>
</feature>
<dbReference type="GO" id="GO:0140359">
    <property type="term" value="F:ABC-type transporter activity"/>
    <property type="evidence" value="ECO:0007669"/>
    <property type="project" value="InterPro"/>
</dbReference>
<evidence type="ECO:0000313" key="12">
    <source>
        <dbReference type="EMBL" id="KAF2636141.1"/>
    </source>
</evidence>
<dbReference type="EMBL" id="MU006800">
    <property type="protein sequence ID" value="KAF2636141.1"/>
    <property type="molecule type" value="Genomic_DNA"/>
</dbReference>
<dbReference type="InterPro" id="IPR010929">
    <property type="entry name" value="PDR_CDR_ABC"/>
</dbReference>
<feature type="transmembrane region" description="Helical" evidence="10">
    <location>
        <begin position="509"/>
        <end position="530"/>
    </location>
</feature>
<name>A0A6A6RNH8_9PLEO</name>
<evidence type="ECO:0000256" key="6">
    <source>
        <dbReference type="ARBA" id="ARBA00022840"/>
    </source>
</evidence>
<keyword evidence="5" id="KW-0547">Nucleotide-binding</keyword>
<feature type="domain" description="ABC transporter" evidence="11">
    <location>
        <begin position="101"/>
        <end position="344"/>
    </location>
</feature>
<dbReference type="GO" id="GO:0016887">
    <property type="term" value="F:ATP hydrolysis activity"/>
    <property type="evidence" value="ECO:0007669"/>
    <property type="project" value="InterPro"/>
</dbReference>
<evidence type="ECO:0000256" key="3">
    <source>
        <dbReference type="ARBA" id="ARBA00022448"/>
    </source>
</evidence>
<dbReference type="Proteomes" id="UP000799753">
    <property type="component" value="Unassembled WGS sequence"/>
</dbReference>
<sequence length="1400" mass="156460">MVSILPSRSADLFTHSTMASLDPTSTLVPWGRAELDSGRASPDGLPKLIAEYSSIRNGQTEHERHDSSIVFNGVSVEGWGTGSQAAPTVVTAAKSIFGLLSPFLHPLKKEPYRPILHNFSGVLNSGEMLLVIGKPGSGCSTFLKMLANTKEEYKDIQGELTMGGELMDKIVSESPQDVVVCAEDDQHFPTLTVAETLTFALRSRCDPSTPNAKVQELVTLLAKLVGLHRVLNTKVGNEYIRGVSGGERRRVSLAEALASSARLLCFDNPTKGLDSSTALEFMEMMREWTTQNGCATAMSIYQGSNDMVPLFDKVVVINSGRQIFYGKVADAESYFQNLGFHRTPTVTITDFLNSMSADPDVRSVVEGHERQVPLTSSDFETSFRSSQYQAVLDAEIEQHKRRPPKKSEVVKKSPFSLPLYHQIWLCLHRQYRILLTDYSIWTVEPATIIIQSVILGTLFRAQPHETKSFLTLGSALFFSTLVPALQSMNEFGNTFAQRPLVLKHKRYRLYRPSAYALALVLTDAVWKIAAISYNIPLYFMTGLQPTAGNFFTWFFIVYIEHLALSMFFRSIALFSRNVNLAILPVGIFFNMYVLYTGLYIPPPQMQIWLGWLKYLNPIYYGFESVMLNEFATLSYTCSPSDVVPFGQGYTTVENQVCAVPGSQSGTDQVSGMSYLHAQYGFQASHKWRNVAINVGLFVAFSITSTIGMELLKTPAGRLATVFYKASPSTLPHASGSGSDSEKGRADDSAPPLTQSISRKSRRSQVAVMKDHTFSWSHMSLDVKTKDGERRLLDDLSGWVRSGQMKCLMGVSGAGKTTLLNTLAGRSSIGKLTGELVLNGKELPKSFRRYMGYVQQDDIHLPTQTVREALQMTAKLRGPVNISTEQKNDYVETVIEWLEMCDIADALIGVPGAGLNLEQRKRVTIGVEMAAKPEILFLDEPTSGLDGQSAHAIVRLLRKVADSGQAILCTIHQPAAELVEIFDELYLLAQGGKLVYDGPLGDKCDLAVRYFEQHANPYESGQNPAEYFLNAIGAGTRKEKPKDWPYLWKSSELNKSRADDQAEMTRCDPNSSLVFDNSTSTYSVPFHVQLSVVLKRTWLYYWRDPDYVTSKLWMSAGNALLNSLTYLQSPNTQRGAYNRVFSAFMALIVGPPIGLQVEPRFFALRDIFLHREQASLTYHWLVFVLSAIIIEIPYALISGLVYWLLWYFPVGNFTTPSRAGYVFLMYELFTIFATSLAQLSASVFPNLNSAFAGNGFFFMFVNSFAGTLSPEPVTPRGWKWYYKVSPLFYVGEGNTVSVLQDLKIQCDASETSMFQPPNGSTCGEYAANFLKSATGYLINHDSTESCQYCRYRDGQSYYLQWAYEFGNRWKDIGIIIGFITFNYTMVIAFVWLLRVKKWRVK</sequence>
<dbReference type="PROSITE" id="PS00211">
    <property type="entry name" value="ABC_TRANSPORTER_1"/>
    <property type="match status" value="1"/>
</dbReference>
<keyword evidence="6" id="KW-0067">ATP-binding</keyword>
<dbReference type="InterPro" id="IPR017871">
    <property type="entry name" value="ABC_transporter-like_CS"/>
</dbReference>
<gene>
    <name evidence="12" type="ORF">P280DRAFT_501495</name>
</gene>
<dbReference type="InterPro" id="IPR003593">
    <property type="entry name" value="AAA+_ATPase"/>
</dbReference>
<evidence type="ECO:0000256" key="1">
    <source>
        <dbReference type="ARBA" id="ARBA00004141"/>
    </source>
</evidence>
<evidence type="ECO:0000256" key="2">
    <source>
        <dbReference type="ARBA" id="ARBA00006012"/>
    </source>
</evidence>
<feature type="transmembrane region" description="Helical" evidence="10">
    <location>
        <begin position="1371"/>
        <end position="1392"/>
    </location>
</feature>
<comment type="similarity">
    <text evidence="2">Belongs to the ABC transporter superfamily. ABCG family. PDR (TC 3.A.1.205) subfamily.</text>
</comment>
<feature type="domain" description="ABC transporter" evidence="11">
    <location>
        <begin position="777"/>
        <end position="1014"/>
    </location>
</feature>
<evidence type="ECO:0000256" key="7">
    <source>
        <dbReference type="ARBA" id="ARBA00022989"/>
    </source>
</evidence>
<keyword evidence="7 10" id="KW-1133">Transmembrane helix</keyword>
<accession>A0A6A6RNH8</accession>
<reference evidence="12" key="1">
    <citation type="journal article" date="2020" name="Stud. Mycol.">
        <title>101 Dothideomycetes genomes: a test case for predicting lifestyles and emergence of pathogens.</title>
        <authorList>
            <person name="Haridas S."/>
            <person name="Albert R."/>
            <person name="Binder M."/>
            <person name="Bloem J."/>
            <person name="Labutti K."/>
            <person name="Salamov A."/>
            <person name="Andreopoulos B."/>
            <person name="Baker S."/>
            <person name="Barry K."/>
            <person name="Bills G."/>
            <person name="Bluhm B."/>
            <person name="Cannon C."/>
            <person name="Castanera R."/>
            <person name="Culley D."/>
            <person name="Daum C."/>
            <person name="Ezra D."/>
            <person name="Gonzalez J."/>
            <person name="Henrissat B."/>
            <person name="Kuo A."/>
            <person name="Liang C."/>
            <person name="Lipzen A."/>
            <person name="Lutzoni F."/>
            <person name="Magnuson J."/>
            <person name="Mondo S."/>
            <person name="Nolan M."/>
            <person name="Ohm R."/>
            <person name="Pangilinan J."/>
            <person name="Park H.-J."/>
            <person name="Ramirez L."/>
            <person name="Alfaro M."/>
            <person name="Sun H."/>
            <person name="Tritt A."/>
            <person name="Yoshinaga Y."/>
            <person name="Zwiers L.-H."/>
            <person name="Turgeon B."/>
            <person name="Goodwin S."/>
            <person name="Spatafora J."/>
            <person name="Crous P."/>
            <person name="Grigoriev I."/>
        </authorList>
    </citation>
    <scope>NUCLEOTIDE SEQUENCE</scope>
    <source>
        <strain evidence="12">CBS 473.64</strain>
    </source>
</reference>
<dbReference type="CDD" id="cd03233">
    <property type="entry name" value="ABCG_PDR_domain1"/>
    <property type="match status" value="1"/>
</dbReference>
<evidence type="ECO:0000256" key="5">
    <source>
        <dbReference type="ARBA" id="ARBA00022741"/>
    </source>
</evidence>
<protein>
    <submittedName>
        <fullName evidence="12">ABC transporter</fullName>
    </submittedName>
</protein>
<keyword evidence="8 10" id="KW-0472">Membrane</keyword>
<dbReference type="Gene3D" id="3.40.50.300">
    <property type="entry name" value="P-loop containing nucleotide triphosphate hydrolases"/>
    <property type="match status" value="2"/>
</dbReference>
<evidence type="ECO:0000256" key="4">
    <source>
        <dbReference type="ARBA" id="ARBA00022692"/>
    </source>
</evidence>
<feature type="region of interest" description="Disordered" evidence="9">
    <location>
        <begin position="728"/>
        <end position="763"/>
    </location>
</feature>
<dbReference type="InterPro" id="IPR034003">
    <property type="entry name" value="ABCG_PDR_2"/>
</dbReference>
<dbReference type="SUPFAM" id="SSF52540">
    <property type="entry name" value="P-loop containing nucleoside triphosphate hydrolases"/>
    <property type="match status" value="2"/>
</dbReference>
<dbReference type="GO" id="GO:0016020">
    <property type="term" value="C:membrane"/>
    <property type="evidence" value="ECO:0007669"/>
    <property type="project" value="UniProtKB-SubCell"/>
</dbReference>
<evidence type="ECO:0000313" key="13">
    <source>
        <dbReference type="Proteomes" id="UP000799753"/>
    </source>
</evidence>
<evidence type="ECO:0000259" key="11">
    <source>
        <dbReference type="PROSITE" id="PS50893"/>
    </source>
</evidence>
<feature type="compositionally biased region" description="Polar residues" evidence="9">
    <location>
        <begin position="728"/>
        <end position="738"/>
    </location>
</feature>
<dbReference type="InterPro" id="IPR027417">
    <property type="entry name" value="P-loop_NTPase"/>
</dbReference>
<proteinExistence type="inferred from homology"/>
<keyword evidence="13" id="KW-1185">Reference proteome</keyword>
<dbReference type="InterPro" id="IPR013525">
    <property type="entry name" value="ABC2_TM"/>
</dbReference>
<organism evidence="12 13">
    <name type="scientific">Massarina eburnea CBS 473.64</name>
    <dbReference type="NCBI Taxonomy" id="1395130"/>
    <lineage>
        <taxon>Eukaryota</taxon>
        <taxon>Fungi</taxon>
        <taxon>Dikarya</taxon>
        <taxon>Ascomycota</taxon>
        <taxon>Pezizomycotina</taxon>
        <taxon>Dothideomycetes</taxon>
        <taxon>Pleosporomycetidae</taxon>
        <taxon>Pleosporales</taxon>
        <taxon>Massarineae</taxon>
        <taxon>Massarinaceae</taxon>
        <taxon>Massarina</taxon>
    </lineage>
</organism>
<dbReference type="Pfam" id="PF00005">
    <property type="entry name" value="ABC_tran"/>
    <property type="match status" value="2"/>
</dbReference>